<name>A0A183GTM7_HELPZ</name>
<sequence>LSRPPSRSPSTSPRNGGMSTSTSSLECSSTAPSGRRRTFAGRATDSPACPATAPWSASPAICR</sequence>
<evidence type="ECO:0000256" key="1">
    <source>
        <dbReference type="SAM" id="MobiDB-lite"/>
    </source>
</evidence>
<feature type="region of interest" description="Disordered" evidence="1">
    <location>
        <begin position="1"/>
        <end position="63"/>
    </location>
</feature>
<accession>A0A183GTM7</accession>
<dbReference type="Proteomes" id="UP000050761">
    <property type="component" value="Unassembled WGS sequence"/>
</dbReference>
<feature type="compositionally biased region" description="Low complexity" evidence="1">
    <location>
        <begin position="1"/>
        <end position="33"/>
    </location>
</feature>
<keyword evidence="2" id="KW-1185">Reference proteome</keyword>
<evidence type="ECO:0000313" key="3">
    <source>
        <dbReference type="WBParaSite" id="HPBE_0002604701-mRNA-1"/>
    </source>
</evidence>
<organism evidence="2 3">
    <name type="scientific">Heligmosomoides polygyrus</name>
    <name type="common">Parasitic roundworm</name>
    <dbReference type="NCBI Taxonomy" id="6339"/>
    <lineage>
        <taxon>Eukaryota</taxon>
        <taxon>Metazoa</taxon>
        <taxon>Ecdysozoa</taxon>
        <taxon>Nematoda</taxon>
        <taxon>Chromadorea</taxon>
        <taxon>Rhabditida</taxon>
        <taxon>Rhabditina</taxon>
        <taxon>Rhabditomorpha</taxon>
        <taxon>Strongyloidea</taxon>
        <taxon>Heligmosomidae</taxon>
        <taxon>Heligmosomoides</taxon>
    </lineage>
</organism>
<evidence type="ECO:0000313" key="2">
    <source>
        <dbReference type="Proteomes" id="UP000050761"/>
    </source>
</evidence>
<proteinExistence type="predicted"/>
<dbReference type="AlphaFoldDB" id="A0A183GTM7"/>
<dbReference type="WBParaSite" id="HPBE_0002604701-mRNA-1">
    <property type="protein sequence ID" value="HPBE_0002604701-mRNA-1"/>
    <property type="gene ID" value="HPBE_0002604701"/>
</dbReference>
<protein>
    <submittedName>
        <fullName evidence="3">Clade I nitrous oxide reductase</fullName>
    </submittedName>
</protein>
<reference evidence="3" key="1">
    <citation type="submission" date="2019-09" db="UniProtKB">
        <authorList>
            <consortium name="WormBaseParasite"/>
        </authorList>
    </citation>
    <scope>IDENTIFICATION</scope>
</reference>